<dbReference type="EMBL" id="KL197729">
    <property type="protein sequence ID" value="KDQ54261.1"/>
    <property type="molecule type" value="Genomic_DNA"/>
</dbReference>
<sequence>MCVKRSSHLKLSDQYYTKCWFALVKLHGQVTIADMDYEGTEKERCLDWNRRGIESNDLQGGYITVFLIICDGIVVAAEHYKWKPRRLRRQKEQAVTGMMKQEEKVKAEGESDGGG</sequence>
<keyword evidence="2" id="KW-0812">Transmembrane</keyword>
<proteinExistence type="predicted"/>
<feature type="compositionally biased region" description="Basic and acidic residues" evidence="1">
    <location>
        <begin position="100"/>
        <end position="109"/>
    </location>
</feature>
<keyword evidence="2" id="KW-0472">Membrane</keyword>
<name>A0A067PVA3_9AGAM</name>
<feature type="transmembrane region" description="Helical" evidence="2">
    <location>
        <begin position="60"/>
        <end position="80"/>
    </location>
</feature>
<organism evidence="3 4">
    <name type="scientific">Jaapia argillacea MUCL 33604</name>
    <dbReference type="NCBI Taxonomy" id="933084"/>
    <lineage>
        <taxon>Eukaryota</taxon>
        <taxon>Fungi</taxon>
        <taxon>Dikarya</taxon>
        <taxon>Basidiomycota</taxon>
        <taxon>Agaricomycotina</taxon>
        <taxon>Agaricomycetes</taxon>
        <taxon>Agaricomycetidae</taxon>
        <taxon>Jaapiales</taxon>
        <taxon>Jaapiaceae</taxon>
        <taxon>Jaapia</taxon>
    </lineage>
</organism>
<evidence type="ECO:0000313" key="3">
    <source>
        <dbReference type="EMBL" id="KDQ54261.1"/>
    </source>
</evidence>
<evidence type="ECO:0000313" key="4">
    <source>
        <dbReference type="Proteomes" id="UP000027265"/>
    </source>
</evidence>
<dbReference type="InParanoid" id="A0A067PVA3"/>
<evidence type="ECO:0000256" key="2">
    <source>
        <dbReference type="SAM" id="Phobius"/>
    </source>
</evidence>
<gene>
    <name evidence="3" type="ORF">JAAARDRAFT_49301</name>
</gene>
<accession>A0A067PVA3</accession>
<feature type="region of interest" description="Disordered" evidence="1">
    <location>
        <begin position="93"/>
        <end position="115"/>
    </location>
</feature>
<evidence type="ECO:0000256" key="1">
    <source>
        <dbReference type="SAM" id="MobiDB-lite"/>
    </source>
</evidence>
<keyword evidence="2" id="KW-1133">Transmembrane helix</keyword>
<dbReference type="HOGENOM" id="CLU_2109388_0_0_1"/>
<protein>
    <submittedName>
        <fullName evidence="3">Uncharacterized protein</fullName>
    </submittedName>
</protein>
<reference evidence="4" key="1">
    <citation type="journal article" date="2014" name="Proc. Natl. Acad. Sci. U.S.A.">
        <title>Extensive sampling of basidiomycete genomes demonstrates inadequacy of the white-rot/brown-rot paradigm for wood decay fungi.</title>
        <authorList>
            <person name="Riley R."/>
            <person name="Salamov A.A."/>
            <person name="Brown D.W."/>
            <person name="Nagy L.G."/>
            <person name="Floudas D."/>
            <person name="Held B.W."/>
            <person name="Levasseur A."/>
            <person name="Lombard V."/>
            <person name="Morin E."/>
            <person name="Otillar R."/>
            <person name="Lindquist E.A."/>
            <person name="Sun H."/>
            <person name="LaButti K.M."/>
            <person name="Schmutz J."/>
            <person name="Jabbour D."/>
            <person name="Luo H."/>
            <person name="Baker S.E."/>
            <person name="Pisabarro A.G."/>
            <person name="Walton J.D."/>
            <person name="Blanchette R.A."/>
            <person name="Henrissat B."/>
            <person name="Martin F."/>
            <person name="Cullen D."/>
            <person name="Hibbett D.S."/>
            <person name="Grigoriev I.V."/>
        </authorList>
    </citation>
    <scope>NUCLEOTIDE SEQUENCE [LARGE SCALE GENOMIC DNA]</scope>
    <source>
        <strain evidence="4">MUCL 33604</strain>
    </source>
</reference>
<keyword evidence="4" id="KW-1185">Reference proteome</keyword>
<dbReference type="AlphaFoldDB" id="A0A067PVA3"/>
<dbReference type="Proteomes" id="UP000027265">
    <property type="component" value="Unassembled WGS sequence"/>
</dbReference>